<feature type="binding site" evidence="6">
    <location>
        <position position="352"/>
    </location>
    <ligand>
        <name>ATP</name>
        <dbReference type="ChEBI" id="CHEBI:30616"/>
    </ligand>
</feature>
<keyword evidence="2" id="KW-0808">Transferase</keyword>
<keyword evidence="4" id="KW-0418">Kinase</keyword>
<dbReference type="GO" id="GO:0005524">
    <property type="term" value="F:ATP binding"/>
    <property type="evidence" value="ECO:0007669"/>
    <property type="project" value="UniProtKB-UniRule"/>
</dbReference>
<evidence type="ECO:0000256" key="2">
    <source>
        <dbReference type="ARBA" id="ARBA00022679"/>
    </source>
</evidence>
<dbReference type="Gene3D" id="1.25.40.430">
    <property type="match status" value="1"/>
</dbReference>
<dbReference type="GO" id="GO:0004674">
    <property type="term" value="F:protein serine/threonine kinase activity"/>
    <property type="evidence" value="ECO:0007669"/>
    <property type="project" value="UniProtKB-KW"/>
</dbReference>
<dbReference type="Gene3D" id="3.30.200.20">
    <property type="entry name" value="Phosphorylase Kinase, domain 1"/>
    <property type="match status" value="1"/>
</dbReference>
<dbReference type="GO" id="GO:0000776">
    <property type="term" value="C:kinetochore"/>
    <property type="evidence" value="ECO:0007669"/>
    <property type="project" value="TreeGrafter"/>
</dbReference>
<dbReference type="GO" id="GO:0033316">
    <property type="term" value="P:meiotic spindle assembly checkpoint signaling"/>
    <property type="evidence" value="ECO:0007669"/>
    <property type="project" value="TreeGrafter"/>
</dbReference>
<dbReference type="FunFam" id="3.30.200.20:FF:000131">
    <property type="entry name" value="Dual specificity protein kinase TTK"/>
    <property type="match status" value="1"/>
</dbReference>
<dbReference type="GO" id="GO:0098813">
    <property type="term" value="P:nuclear chromosome segregation"/>
    <property type="evidence" value="ECO:0007669"/>
    <property type="project" value="UniProtKB-ARBA"/>
</dbReference>
<proteinExistence type="predicted"/>
<dbReference type="CDD" id="cd14131">
    <property type="entry name" value="PKc_Mps1"/>
    <property type="match status" value="1"/>
</dbReference>
<reference evidence="9" key="1">
    <citation type="submission" date="2021-01" db="EMBL/GenBank/DDBJ databases">
        <authorList>
            <person name="Corre E."/>
            <person name="Pelletier E."/>
            <person name="Niang G."/>
            <person name="Scheremetjew M."/>
            <person name="Finn R."/>
            <person name="Kale V."/>
            <person name="Holt S."/>
            <person name="Cochrane G."/>
            <person name="Meng A."/>
            <person name="Brown T."/>
            <person name="Cohen L."/>
        </authorList>
    </citation>
    <scope>NUCLEOTIDE SEQUENCE</scope>
    <source>
        <strain evidence="9">NY070348D</strain>
    </source>
</reference>
<dbReference type="InterPro" id="IPR008271">
    <property type="entry name" value="Ser/Thr_kinase_AS"/>
</dbReference>
<dbReference type="FunFam" id="1.10.510.10:FF:000224">
    <property type="entry name" value="serine/threonine-protein kinase mph1 isoform X1"/>
    <property type="match status" value="1"/>
</dbReference>
<accession>A0A7S2WSW6</accession>
<dbReference type="GO" id="GO:0005634">
    <property type="term" value="C:nucleus"/>
    <property type="evidence" value="ECO:0007669"/>
    <property type="project" value="TreeGrafter"/>
</dbReference>
<dbReference type="InterPro" id="IPR027084">
    <property type="entry name" value="Mps1_cat"/>
</dbReference>
<dbReference type="GO" id="GO:0034501">
    <property type="term" value="P:protein localization to kinetochore"/>
    <property type="evidence" value="ECO:0007669"/>
    <property type="project" value="TreeGrafter"/>
</dbReference>
<dbReference type="EMBL" id="HBHK01026231">
    <property type="protein sequence ID" value="CAD9705879.1"/>
    <property type="molecule type" value="Transcribed_RNA"/>
</dbReference>
<name>A0A7S2WSW6_9STRA</name>
<dbReference type="SUPFAM" id="SSF56112">
    <property type="entry name" value="Protein kinase-like (PK-like)"/>
    <property type="match status" value="1"/>
</dbReference>
<dbReference type="InterPro" id="IPR011009">
    <property type="entry name" value="Kinase-like_dom_sf"/>
</dbReference>
<dbReference type="InterPro" id="IPR000719">
    <property type="entry name" value="Prot_kinase_dom"/>
</dbReference>
<evidence type="ECO:0000256" key="6">
    <source>
        <dbReference type="PROSITE-ProRule" id="PRU10141"/>
    </source>
</evidence>
<evidence type="ECO:0000256" key="3">
    <source>
        <dbReference type="ARBA" id="ARBA00022741"/>
    </source>
</evidence>
<sequence length="751" mass="84244">MDKENVLPNDQVDDERLDLLKRALDAKGSTAQQRFDLLQHDSSKLVHLSPEMGVKTQMGYLERDTSGLSKSSYMTLKMWLSLADFIEKKSVSKCVRMVYERMYELGVGKYYIDFYESWGCFEIRADGLDRARAVVGLAFRNKAANEKETSEEQLLKAWEASTSDSDETIAFQKGMTRNSGGKTDPTITLGNRRGVLRKGVAKKTALRASSNLSRIGGPAKRVVLKVEEEEDKKKKILEKIGDVSYIKNWTPNGSPEQKRVSMSSSSTEEAPTETFNPAKVTAEEETIEFRPKTMRVPPLVENFSHSLFSPKNLFIVNGKPYIRLALIGRGGSSKVFKVLALQESEPQIYAMKRIKLTRTDKSSIASFVNEISLLERLRGNSNIIRLHDSEVDLEKKVIYMVMEHGEVDLNTMLQRGRASKTLSVNFIRLTWMNMLEAVHAIHEERIVHGDLKPANFLFVKGKLKLIDFGIAKAISCDTTNIMRDTQVGTLNYMSPEAIIDTNSAAGSRPKIGAPGMKLKQGRASDIWSMGCILYQMIYGHTPFHELKLIQKIHCISDPNYKIAFPPLEVANPDLLDVVKSCLQFDPQLRPPIVGGLLEHAFLNPRGAPTYNMHVFKKILVHVAENGEQLLKLRNTNCSKFDEVAGSLGKFLFSSNEEGKKVGEIIAPRKAIIPTEPPIKSELKSSILAGKANLQPVHLSKSNKYMKEKGDSPDKGLVSLLRAGLEKKREHLESQEHTIEATIRSGTTWEFR</sequence>
<dbReference type="Gene3D" id="1.10.510.10">
    <property type="entry name" value="Transferase(Phosphotransferase) domain 1"/>
    <property type="match status" value="1"/>
</dbReference>
<evidence type="ECO:0000256" key="5">
    <source>
        <dbReference type="ARBA" id="ARBA00022840"/>
    </source>
</evidence>
<keyword evidence="1" id="KW-0723">Serine/threonine-protein kinase</keyword>
<dbReference type="PANTHER" id="PTHR22974:SF21">
    <property type="entry name" value="DUAL SPECIFICITY PROTEIN KINASE TTK"/>
    <property type="match status" value="1"/>
</dbReference>
<keyword evidence="5 6" id="KW-0067">ATP-binding</keyword>
<keyword evidence="3 6" id="KW-0547">Nucleotide-binding</keyword>
<feature type="region of interest" description="Disordered" evidence="7">
    <location>
        <begin position="250"/>
        <end position="277"/>
    </location>
</feature>
<dbReference type="PROSITE" id="PS50011">
    <property type="entry name" value="PROTEIN_KINASE_DOM"/>
    <property type="match status" value="1"/>
</dbReference>
<evidence type="ECO:0000256" key="7">
    <source>
        <dbReference type="SAM" id="MobiDB-lite"/>
    </source>
</evidence>
<feature type="compositionally biased region" description="Low complexity" evidence="7">
    <location>
        <begin position="261"/>
        <end position="274"/>
    </location>
</feature>
<dbReference type="GO" id="GO:0004712">
    <property type="term" value="F:protein serine/threonine/tyrosine kinase activity"/>
    <property type="evidence" value="ECO:0007669"/>
    <property type="project" value="TreeGrafter"/>
</dbReference>
<evidence type="ECO:0000259" key="8">
    <source>
        <dbReference type="PROSITE" id="PS50011"/>
    </source>
</evidence>
<protein>
    <recommendedName>
        <fullName evidence="8">Protein kinase domain-containing protein</fullName>
    </recommendedName>
</protein>
<organism evidence="9">
    <name type="scientific">Mucochytrium quahogii</name>
    <dbReference type="NCBI Taxonomy" id="96639"/>
    <lineage>
        <taxon>Eukaryota</taxon>
        <taxon>Sar</taxon>
        <taxon>Stramenopiles</taxon>
        <taxon>Bigyra</taxon>
        <taxon>Labyrinthulomycetes</taxon>
        <taxon>Thraustochytrida</taxon>
        <taxon>Thraustochytriidae</taxon>
        <taxon>Mucochytrium</taxon>
    </lineage>
</organism>
<dbReference type="InterPro" id="IPR017441">
    <property type="entry name" value="Protein_kinase_ATP_BS"/>
</dbReference>
<evidence type="ECO:0000256" key="1">
    <source>
        <dbReference type="ARBA" id="ARBA00022527"/>
    </source>
</evidence>
<dbReference type="PROSITE" id="PS00108">
    <property type="entry name" value="PROTEIN_KINASE_ST"/>
    <property type="match status" value="1"/>
</dbReference>
<feature type="domain" description="Protein kinase" evidence="8">
    <location>
        <begin position="321"/>
        <end position="602"/>
    </location>
</feature>
<dbReference type="AlphaFoldDB" id="A0A7S2WSW6"/>
<gene>
    <name evidence="9" type="ORF">QSP1433_LOCUS16475</name>
</gene>
<dbReference type="Pfam" id="PF00069">
    <property type="entry name" value="Pkinase"/>
    <property type="match status" value="1"/>
</dbReference>
<dbReference type="GO" id="GO:0007094">
    <property type="term" value="P:mitotic spindle assembly checkpoint signaling"/>
    <property type="evidence" value="ECO:0007669"/>
    <property type="project" value="TreeGrafter"/>
</dbReference>
<evidence type="ECO:0000313" key="9">
    <source>
        <dbReference type="EMBL" id="CAD9705879.1"/>
    </source>
</evidence>
<dbReference type="PROSITE" id="PS00107">
    <property type="entry name" value="PROTEIN_KINASE_ATP"/>
    <property type="match status" value="1"/>
</dbReference>
<dbReference type="PANTHER" id="PTHR22974">
    <property type="entry name" value="MIXED LINEAGE PROTEIN KINASE"/>
    <property type="match status" value="1"/>
</dbReference>
<evidence type="ECO:0000256" key="4">
    <source>
        <dbReference type="ARBA" id="ARBA00022777"/>
    </source>
</evidence>
<dbReference type="SMART" id="SM00220">
    <property type="entry name" value="S_TKc"/>
    <property type="match status" value="1"/>
</dbReference>